<gene>
    <name evidence="1" type="ORF">GA0061099_103019</name>
</gene>
<evidence type="ECO:0000313" key="2">
    <source>
        <dbReference type="Proteomes" id="UP000183174"/>
    </source>
</evidence>
<protein>
    <submittedName>
        <fullName evidence="1">Uncharacterized protein</fullName>
    </submittedName>
</protein>
<dbReference type="AlphaFoldDB" id="A0A1C3XJW9"/>
<accession>A0A1C3XJW9</accession>
<evidence type="ECO:0000313" key="1">
    <source>
        <dbReference type="EMBL" id="SCB52274.1"/>
    </source>
</evidence>
<dbReference type="Gene3D" id="3.90.320.10">
    <property type="match status" value="1"/>
</dbReference>
<proteinExistence type="predicted"/>
<reference evidence="1 2" key="1">
    <citation type="submission" date="2016-08" db="EMBL/GenBank/DDBJ databases">
        <authorList>
            <person name="Seilhamer J.J."/>
        </authorList>
    </citation>
    <scope>NUCLEOTIDE SEQUENCE [LARGE SCALE GENOMIC DNA]</scope>
    <source>
        <strain evidence="1 2">CCBAU 10071</strain>
    </source>
</reference>
<name>A0A1C3XJW9_9BRAD</name>
<organism evidence="1 2">
    <name type="scientific">Bradyrhizobium yuanmingense</name>
    <dbReference type="NCBI Taxonomy" id="108015"/>
    <lineage>
        <taxon>Bacteria</taxon>
        <taxon>Pseudomonadati</taxon>
        <taxon>Pseudomonadota</taxon>
        <taxon>Alphaproteobacteria</taxon>
        <taxon>Hyphomicrobiales</taxon>
        <taxon>Nitrobacteraceae</taxon>
        <taxon>Bradyrhizobium</taxon>
    </lineage>
</organism>
<sequence length="96" mass="10947">MIEGAIALGLRVQSFTILFVENKPPYCVRAVTLKDEDIARGSQLNQLACSMFWQCWQNGVWPGPGDDRADAEYIDAPEWWPKSVDDRVKYELREAA</sequence>
<dbReference type="Proteomes" id="UP000183174">
    <property type="component" value="Unassembled WGS sequence"/>
</dbReference>
<dbReference type="RefSeq" id="WP_074448482.1">
    <property type="nucleotide sequence ID" value="NZ_FMAE01000030.1"/>
</dbReference>
<dbReference type="EMBL" id="FMAE01000030">
    <property type="protein sequence ID" value="SCB52274.1"/>
    <property type="molecule type" value="Genomic_DNA"/>
</dbReference>
<dbReference type="InterPro" id="IPR011604">
    <property type="entry name" value="PDDEXK-like_dom_sf"/>
</dbReference>